<reference evidence="2 3" key="1">
    <citation type="submission" date="2016-01" db="EMBL/GenBank/DDBJ databases">
        <title>Characterization of the Clostridium difficile lineages that are prevalent in Hong Kong and China.</title>
        <authorList>
            <person name="Kwok J.S.-L."/>
            <person name="Lam W.-Y."/>
            <person name="Ip M."/>
            <person name="Chan T.-F."/>
            <person name="Hawkey P.M."/>
            <person name="Tsui S.K.-W."/>
        </authorList>
    </citation>
    <scope>NUCLEOTIDE SEQUENCE [LARGE SCALE GENOMIC DNA]</scope>
    <source>
        <strain evidence="2 3">300064</strain>
    </source>
</reference>
<dbReference type="InterPro" id="IPR016787">
    <property type="entry name" value="UCP021328"/>
</dbReference>
<dbReference type="AlphaFoldDB" id="A0A2S7FBQ0"/>
<feature type="compositionally biased region" description="Basic residues" evidence="1">
    <location>
        <begin position="133"/>
        <end position="143"/>
    </location>
</feature>
<name>A0A2S7FBQ0_CLOBU</name>
<sequence length="143" mass="16956">MANAVKLTILFNNPFWIGVFEESKGEEYKVCKVTFGAEPKDAEVYDFILQNYYKLKFKIIEDDKKDGIITSDFEKINPKRIQKLIKKEVQNKGICTKAQAALKAQHEENKIERKKKSKEEKESEKQKLYELKKYKRREKHKGH</sequence>
<evidence type="ECO:0000313" key="3">
    <source>
        <dbReference type="Proteomes" id="UP000238081"/>
    </source>
</evidence>
<dbReference type="EMBL" id="LRDH01000098">
    <property type="protein sequence ID" value="PPV15529.1"/>
    <property type="molecule type" value="Genomic_DNA"/>
</dbReference>
<feature type="compositionally biased region" description="Basic and acidic residues" evidence="1">
    <location>
        <begin position="106"/>
        <end position="132"/>
    </location>
</feature>
<dbReference type="Pfam" id="PF11208">
    <property type="entry name" value="DUF2992"/>
    <property type="match status" value="1"/>
</dbReference>
<dbReference type="Proteomes" id="UP000238081">
    <property type="component" value="Unassembled WGS sequence"/>
</dbReference>
<dbReference type="PIRSF" id="PIRSF021328">
    <property type="entry name" value="UCP021328"/>
    <property type="match status" value="1"/>
</dbReference>
<gene>
    <name evidence="2" type="ORF">AWN73_11430</name>
</gene>
<evidence type="ECO:0000256" key="1">
    <source>
        <dbReference type="SAM" id="MobiDB-lite"/>
    </source>
</evidence>
<dbReference type="RefSeq" id="WP_043664123.1">
    <property type="nucleotide sequence ID" value="NZ_CACRTU010000032.1"/>
</dbReference>
<evidence type="ECO:0000313" key="2">
    <source>
        <dbReference type="EMBL" id="PPV15529.1"/>
    </source>
</evidence>
<evidence type="ECO:0008006" key="4">
    <source>
        <dbReference type="Google" id="ProtNLM"/>
    </source>
</evidence>
<proteinExistence type="predicted"/>
<protein>
    <recommendedName>
        <fullName evidence="4">DUF2992 family protein</fullName>
    </recommendedName>
</protein>
<organism evidence="2 3">
    <name type="scientific">Clostridium butyricum</name>
    <dbReference type="NCBI Taxonomy" id="1492"/>
    <lineage>
        <taxon>Bacteria</taxon>
        <taxon>Bacillati</taxon>
        <taxon>Bacillota</taxon>
        <taxon>Clostridia</taxon>
        <taxon>Eubacteriales</taxon>
        <taxon>Clostridiaceae</taxon>
        <taxon>Clostridium</taxon>
    </lineage>
</organism>
<feature type="region of interest" description="Disordered" evidence="1">
    <location>
        <begin position="106"/>
        <end position="143"/>
    </location>
</feature>
<comment type="caution">
    <text evidence="2">The sequence shown here is derived from an EMBL/GenBank/DDBJ whole genome shotgun (WGS) entry which is preliminary data.</text>
</comment>
<accession>A0A2S7FBQ0</accession>